<protein>
    <submittedName>
        <fullName evidence="1">Uncharacterized protein</fullName>
    </submittedName>
</protein>
<evidence type="ECO:0000313" key="1">
    <source>
        <dbReference type="EMBL" id="KAK4025689.1"/>
    </source>
</evidence>
<reference evidence="1 2" key="1">
    <citation type="journal article" date="2023" name="Nucleic Acids Res.">
        <title>The hologenome of Daphnia magna reveals possible DNA methylation and microbiome-mediated evolution of the host genome.</title>
        <authorList>
            <person name="Chaturvedi A."/>
            <person name="Li X."/>
            <person name="Dhandapani V."/>
            <person name="Marshall H."/>
            <person name="Kissane S."/>
            <person name="Cuenca-Cambronero M."/>
            <person name="Asole G."/>
            <person name="Calvet F."/>
            <person name="Ruiz-Romero M."/>
            <person name="Marangio P."/>
            <person name="Guigo R."/>
            <person name="Rago D."/>
            <person name="Mirbahai L."/>
            <person name="Eastwood N."/>
            <person name="Colbourne J.K."/>
            <person name="Zhou J."/>
            <person name="Mallon E."/>
            <person name="Orsini L."/>
        </authorList>
    </citation>
    <scope>NUCLEOTIDE SEQUENCE [LARGE SCALE GENOMIC DNA]</scope>
    <source>
        <strain evidence="1">LRV0_1</strain>
    </source>
</reference>
<proteinExistence type="predicted"/>
<organism evidence="1 2">
    <name type="scientific">Daphnia magna</name>
    <dbReference type="NCBI Taxonomy" id="35525"/>
    <lineage>
        <taxon>Eukaryota</taxon>
        <taxon>Metazoa</taxon>
        <taxon>Ecdysozoa</taxon>
        <taxon>Arthropoda</taxon>
        <taxon>Crustacea</taxon>
        <taxon>Branchiopoda</taxon>
        <taxon>Diplostraca</taxon>
        <taxon>Cladocera</taxon>
        <taxon>Anomopoda</taxon>
        <taxon>Daphniidae</taxon>
        <taxon>Daphnia</taxon>
    </lineage>
</organism>
<gene>
    <name evidence="1" type="ORF">OUZ56_014739</name>
</gene>
<evidence type="ECO:0000313" key="2">
    <source>
        <dbReference type="Proteomes" id="UP001234178"/>
    </source>
</evidence>
<sequence length="71" mass="8448">MILANWERFLVKARCPKNYDGCKHTGIYSIINCRISHSVINFCKLQPQKMSCNYSIFPCVRNRRWKAILRL</sequence>
<comment type="caution">
    <text evidence="1">The sequence shown here is derived from an EMBL/GenBank/DDBJ whole genome shotgun (WGS) entry which is preliminary data.</text>
</comment>
<dbReference type="EMBL" id="JAOYFB010000038">
    <property type="protein sequence ID" value="KAK4025689.1"/>
    <property type="molecule type" value="Genomic_DNA"/>
</dbReference>
<dbReference type="Proteomes" id="UP001234178">
    <property type="component" value="Unassembled WGS sequence"/>
</dbReference>
<name>A0ABR0AKU6_9CRUS</name>
<keyword evidence="2" id="KW-1185">Reference proteome</keyword>
<accession>A0ABR0AKU6</accession>